<dbReference type="InterPro" id="IPR006665">
    <property type="entry name" value="OmpA-like"/>
</dbReference>
<reference evidence="7 8" key="1">
    <citation type="submission" date="2020-01" db="EMBL/GenBank/DDBJ databases">
        <authorList>
            <person name="Kim M.K."/>
        </authorList>
    </citation>
    <scope>NUCLEOTIDE SEQUENCE [LARGE SCALE GENOMIC DNA]</scope>
    <source>
        <strain evidence="7 8">172606-1</strain>
    </source>
</reference>
<keyword evidence="2 4" id="KW-0472">Membrane</keyword>
<comment type="subcellular location">
    <subcellularLocation>
        <location evidence="1">Cell outer membrane</location>
    </subcellularLocation>
</comment>
<dbReference type="Proteomes" id="UP000480178">
    <property type="component" value="Chromosome"/>
</dbReference>
<dbReference type="KEGG" id="rhoz:GXP67_32265"/>
<proteinExistence type="predicted"/>
<dbReference type="CDD" id="cd07185">
    <property type="entry name" value="OmpA_C-like"/>
    <property type="match status" value="1"/>
</dbReference>
<gene>
    <name evidence="7" type="ORF">GXP67_32265</name>
</gene>
<feature type="compositionally biased region" description="Polar residues" evidence="5">
    <location>
        <begin position="208"/>
        <end position="219"/>
    </location>
</feature>
<dbReference type="AlphaFoldDB" id="A0A6C0GTW7"/>
<dbReference type="PROSITE" id="PS51123">
    <property type="entry name" value="OMPA_2"/>
    <property type="match status" value="1"/>
</dbReference>
<name>A0A6C0GTW7_9BACT</name>
<evidence type="ECO:0000256" key="2">
    <source>
        <dbReference type="ARBA" id="ARBA00023136"/>
    </source>
</evidence>
<dbReference type="SUPFAM" id="SSF103088">
    <property type="entry name" value="OmpA-like"/>
    <property type="match status" value="1"/>
</dbReference>
<evidence type="ECO:0000313" key="7">
    <source>
        <dbReference type="EMBL" id="QHT70993.1"/>
    </source>
</evidence>
<dbReference type="PRINTS" id="PR01023">
    <property type="entry name" value="NAFLGMOTY"/>
</dbReference>
<evidence type="ECO:0000256" key="3">
    <source>
        <dbReference type="ARBA" id="ARBA00023237"/>
    </source>
</evidence>
<organism evidence="7 8">
    <name type="scientific">Rhodocytophaga rosea</name>
    <dbReference type="NCBI Taxonomy" id="2704465"/>
    <lineage>
        <taxon>Bacteria</taxon>
        <taxon>Pseudomonadati</taxon>
        <taxon>Bacteroidota</taxon>
        <taxon>Cytophagia</taxon>
        <taxon>Cytophagales</taxon>
        <taxon>Rhodocytophagaceae</taxon>
        <taxon>Rhodocytophaga</taxon>
    </lineage>
</organism>
<dbReference type="RefSeq" id="WP_162446936.1">
    <property type="nucleotide sequence ID" value="NZ_CP048222.1"/>
</dbReference>
<dbReference type="PRINTS" id="PR01021">
    <property type="entry name" value="OMPADOMAIN"/>
</dbReference>
<feature type="domain" description="OmpA-like" evidence="6">
    <location>
        <begin position="116"/>
        <end position="233"/>
    </location>
</feature>
<dbReference type="InterPro" id="IPR050330">
    <property type="entry name" value="Bact_OuterMem_StrucFunc"/>
</dbReference>
<dbReference type="Pfam" id="PF00691">
    <property type="entry name" value="OmpA"/>
    <property type="match status" value="1"/>
</dbReference>
<dbReference type="EMBL" id="CP048222">
    <property type="protein sequence ID" value="QHT70993.1"/>
    <property type="molecule type" value="Genomic_DNA"/>
</dbReference>
<keyword evidence="3" id="KW-0998">Cell outer membrane</keyword>
<keyword evidence="8" id="KW-1185">Reference proteome</keyword>
<dbReference type="GO" id="GO:0009279">
    <property type="term" value="C:cell outer membrane"/>
    <property type="evidence" value="ECO:0007669"/>
    <property type="project" value="UniProtKB-SubCell"/>
</dbReference>
<dbReference type="InterPro" id="IPR036737">
    <property type="entry name" value="OmpA-like_sf"/>
</dbReference>
<dbReference type="Gene3D" id="3.30.1330.60">
    <property type="entry name" value="OmpA-like domain"/>
    <property type="match status" value="1"/>
</dbReference>
<evidence type="ECO:0000256" key="5">
    <source>
        <dbReference type="SAM" id="MobiDB-lite"/>
    </source>
</evidence>
<accession>A0A6C0GTW7</accession>
<sequence>MNRILPGSLLLLCLIHISCTRPIAVTHWDAKEKGIVRKTIKLGRDVYGYPVHTKLSAIVCLNETCINRQESINFNKKYRFKGYKNNKPPERESPQKIFETEPVIASESEKQPSPKPDINQTQVFRYVYFETGKARLKPESTAELDQLLSLLEQNSKLKIIVSGHTDNTGDKKSNVKLSQLRADAVIEYLAEKGIAKHRLSAKGYGSSRPVTSNASQEGRNQNRRVEFLITDTGK</sequence>
<evidence type="ECO:0000259" key="6">
    <source>
        <dbReference type="PROSITE" id="PS51123"/>
    </source>
</evidence>
<evidence type="ECO:0000256" key="4">
    <source>
        <dbReference type="PROSITE-ProRule" id="PRU00473"/>
    </source>
</evidence>
<dbReference type="PANTHER" id="PTHR30329:SF21">
    <property type="entry name" value="LIPOPROTEIN YIAD-RELATED"/>
    <property type="match status" value="1"/>
</dbReference>
<dbReference type="InterPro" id="IPR006664">
    <property type="entry name" value="OMP_bac"/>
</dbReference>
<feature type="region of interest" description="Disordered" evidence="5">
    <location>
        <begin position="202"/>
        <end position="234"/>
    </location>
</feature>
<evidence type="ECO:0000313" key="8">
    <source>
        <dbReference type="Proteomes" id="UP000480178"/>
    </source>
</evidence>
<evidence type="ECO:0000256" key="1">
    <source>
        <dbReference type="ARBA" id="ARBA00004442"/>
    </source>
</evidence>
<protein>
    <submittedName>
        <fullName evidence="7">OmpA family protein</fullName>
    </submittedName>
</protein>
<dbReference type="PANTHER" id="PTHR30329">
    <property type="entry name" value="STATOR ELEMENT OF FLAGELLAR MOTOR COMPLEX"/>
    <property type="match status" value="1"/>
</dbReference>